<evidence type="ECO:0000256" key="2">
    <source>
        <dbReference type="SAM" id="SignalP"/>
    </source>
</evidence>
<dbReference type="RefSeq" id="XP_056475306.1">
    <property type="nucleotide sequence ID" value="XM_056619147.1"/>
</dbReference>
<keyword evidence="2" id="KW-0732">Signal</keyword>
<feature type="signal peptide" evidence="2">
    <location>
        <begin position="1"/>
        <end position="18"/>
    </location>
</feature>
<evidence type="ECO:0000313" key="3">
    <source>
        <dbReference type="EMBL" id="KAJ5099652.1"/>
    </source>
</evidence>
<proteinExistence type="predicted"/>
<keyword evidence="4" id="KW-1185">Reference proteome</keyword>
<gene>
    <name evidence="3" type="ORF">N7532_006653</name>
</gene>
<dbReference type="EMBL" id="JAPQKI010000005">
    <property type="protein sequence ID" value="KAJ5099652.1"/>
    <property type="molecule type" value="Genomic_DNA"/>
</dbReference>
<sequence>MRLAVVLPTLATLTMTSAVPVVQDRNPMPTPTQPAVQSASTATPTPSASATPVGPYTCPQKQTKKCCMSLSQTSKNLMKPLGDLLPILRGVQISSSVSFQCRDMRESEAPDHCVDDDYSPMCCINEITEGIDKCKPFALAKEEYYRTFGYGQESQVDLINDVV</sequence>
<feature type="chain" id="PRO_5040747704" description="Hydrophobin" evidence="2">
    <location>
        <begin position="19"/>
        <end position="163"/>
    </location>
</feature>
<accession>A0A9W9FGN8</accession>
<evidence type="ECO:0000256" key="1">
    <source>
        <dbReference type="SAM" id="MobiDB-lite"/>
    </source>
</evidence>
<dbReference type="AlphaFoldDB" id="A0A9W9FGN8"/>
<evidence type="ECO:0008006" key="5">
    <source>
        <dbReference type="Google" id="ProtNLM"/>
    </source>
</evidence>
<feature type="region of interest" description="Disordered" evidence="1">
    <location>
        <begin position="22"/>
        <end position="55"/>
    </location>
</feature>
<evidence type="ECO:0000313" key="4">
    <source>
        <dbReference type="Proteomes" id="UP001149074"/>
    </source>
</evidence>
<feature type="compositionally biased region" description="Low complexity" evidence="1">
    <location>
        <begin position="38"/>
        <end position="52"/>
    </location>
</feature>
<reference evidence="3" key="1">
    <citation type="submission" date="2022-11" db="EMBL/GenBank/DDBJ databases">
        <authorList>
            <person name="Petersen C."/>
        </authorList>
    </citation>
    <scope>NUCLEOTIDE SEQUENCE</scope>
    <source>
        <strain evidence="3">IBT 30761</strain>
    </source>
</reference>
<comment type="caution">
    <text evidence="3">The sequence shown here is derived from an EMBL/GenBank/DDBJ whole genome shotgun (WGS) entry which is preliminary data.</text>
</comment>
<protein>
    <recommendedName>
        <fullName evidence="5">Hydrophobin</fullName>
    </recommendedName>
</protein>
<organism evidence="3 4">
    <name type="scientific">Penicillium argentinense</name>
    <dbReference type="NCBI Taxonomy" id="1131581"/>
    <lineage>
        <taxon>Eukaryota</taxon>
        <taxon>Fungi</taxon>
        <taxon>Dikarya</taxon>
        <taxon>Ascomycota</taxon>
        <taxon>Pezizomycotina</taxon>
        <taxon>Eurotiomycetes</taxon>
        <taxon>Eurotiomycetidae</taxon>
        <taxon>Eurotiales</taxon>
        <taxon>Aspergillaceae</taxon>
        <taxon>Penicillium</taxon>
    </lineage>
</organism>
<reference evidence="3" key="2">
    <citation type="journal article" date="2023" name="IMA Fungus">
        <title>Comparative genomic study of the Penicillium genus elucidates a diverse pangenome and 15 lateral gene transfer events.</title>
        <authorList>
            <person name="Petersen C."/>
            <person name="Sorensen T."/>
            <person name="Nielsen M.R."/>
            <person name="Sondergaard T.E."/>
            <person name="Sorensen J.L."/>
            <person name="Fitzpatrick D.A."/>
            <person name="Frisvad J.C."/>
            <person name="Nielsen K.L."/>
        </authorList>
    </citation>
    <scope>NUCLEOTIDE SEQUENCE</scope>
    <source>
        <strain evidence="3">IBT 30761</strain>
    </source>
</reference>
<dbReference type="OrthoDB" id="4292214at2759"/>
<name>A0A9W9FGN8_9EURO</name>
<dbReference type="Proteomes" id="UP001149074">
    <property type="component" value="Unassembled WGS sequence"/>
</dbReference>
<dbReference type="GeneID" id="81358126"/>